<evidence type="ECO:0000256" key="2">
    <source>
        <dbReference type="ARBA" id="ARBA00023125"/>
    </source>
</evidence>
<keyword evidence="2" id="KW-0238">DNA-binding</keyword>
<dbReference type="PANTHER" id="PTHR34580:SF3">
    <property type="entry name" value="PROTEIN PAFB"/>
    <property type="match status" value="1"/>
</dbReference>
<evidence type="ECO:0000256" key="3">
    <source>
        <dbReference type="ARBA" id="ARBA00023163"/>
    </source>
</evidence>
<dbReference type="GO" id="GO:0003677">
    <property type="term" value="F:DNA binding"/>
    <property type="evidence" value="ECO:0007669"/>
    <property type="project" value="UniProtKB-KW"/>
</dbReference>
<dbReference type="PIRSF" id="PIRSF016838">
    <property type="entry name" value="PafC"/>
    <property type="match status" value="1"/>
</dbReference>
<feature type="domain" description="HTH deoR-type" evidence="4">
    <location>
        <begin position="4"/>
        <end position="59"/>
    </location>
</feature>
<protein>
    <submittedName>
        <fullName evidence="5">HTH domain-containing protein</fullName>
    </submittedName>
</protein>
<dbReference type="Pfam" id="PF08279">
    <property type="entry name" value="HTH_11"/>
    <property type="match status" value="1"/>
</dbReference>
<dbReference type="InterPro" id="IPR001034">
    <property type="entry name" value="DeoR_HTH"/>
</dbReference>
<accession>A0A1T5IJE0</accession>
<dbReference type="InterPro" id="IPR013196">
    <property type="entry name" value="HTH_11"/>
</dbReference>
<dbReference type="STRING" id="123320.SAMN06309945_0544"/>
<keyword evidence="6" id="KW-1185">Reference proteome</keyword>
<dbReference type="SUPFAM" id="SSF46785">
    <property type="entry name" value="Winged helix' DNA-binding domain"/>
    <property type="match status" value="1"/>
</dbReference>
<dbReference type="OrthoDB" id="8555652at2"/>
<dbReference type="InterPro" id="IPR026881">
    <property type="entry name" value="WYL_dom"/>
</dbReference>
<evidence type="ECO:0000313" key="5">
    <source>
        <dbReference type="EMBL" id="SKC39324.1"/>
    </source>
</evidence>
<evidence type="ECO:0000259" key="4">
    <source>
        <dbReference type="PROSITE" id="PS51000"/>
    </source>
</evidence>
<dbReference type="Proteomes" id="UP000190857">
    <property type="component" value="Unassembled WGS sequence"/>
</dbReference>
<dbReference type="PROSITE" id="PS51000">
    <property type="entry name" value="HTH_DEOR_2"/>
    <property type="match status" value="1"/>
</dbReference>
<name>A0A1T5IJE0_9MICO</name>
<reference evidence="5 6" key="1">
    <citation type="submission" date="2017-02" db="EMBL/GenBank/DDBJ databases">
        <authorList>
            <person name="Peterson S.W."/>
        </authorList>
    </citation>
    <scope>NUCLEOTIDE SEQUENCE [LARGE SCALE GENOMIC DNA]</scope>
    <source>
        <strain evidence="5 6">VKM Ac-2059</strain>
    </source>
</reference>
<dbReference type="PROSITE" id="PS00894">
    <property type="entry name" value="HTH_DEOR_1"/>
    <property type="match status" value="1"/>
</dbReference>
<keyword evidence="1" id="KW-0805">Transcription regulation</keyword>
<evidence type="ECO:0000313" key="6">
    <source>
        <dbReference type="Proteomes" id="UP000190857"/>
    </source>
</evidence>
<dbReference type="PANTHER" id="PTHR34580">
    <property type="match status" value="1"/>
</dbReference>
<dbReference type="InterPro" id="IPR036388">
    <property type="entry name" value="WH-like_DNA-bd_sf"/>
</dbReference>
<organism evidence="5 6">
    <name type="scientific">Okibacterium fritillariae</name>
    <dbReference type="NCBI Taxonomy" id="123320"/>
    <lineage>
        <taxon>Bacteria</taxon>
        <taxon>Bacillati</taxon>
        <taxon>Actinomycetota</taxon>
        <taxon>Actinomycetes</taxon>
        <taxon>Micrococcales</taxon>
        <taxon>Microbacteriaceae</taxon>
        <taxon>Okibacterium</taxon>
    </lineage>
</organism>
<dbReference type="EMBL" id="FUZP01000001">
    <property type="protein sequence ID" value="SKC39324.1"/>
    <property type="molecule type" value="Genomic_DNA"/>
</dbReference>
<keyword evidence="3" id="KW-0804">Transcription</keyword>
<gene>
    <name evidence="5" type="ORF">SAMN06309945_0544</name>
</gene>
<evidence type="ECO:0000256" key="1">
    <source>
        <dbReference type="ARBA" id="ARBA00023015"/>
    </source>
</evidence>
<dbReference type="PROSITE" id="PS52050">
    <property type="entry name" value="WYL"/>
    <property type="match status" value="1"/>
</dbReference>
<dbReference type="GO" id="GO:0003700">
    <property type="term" value="F:DNA-binding transcription factor activity"/>
    <property type="evidence" value="ECO:0007669"/>
    <property type="project" value="InterPro"/>
</dbReference>
<dbReference type="RefSeq" id="WP_079726752.1">
    <property type="nucleotide sequence ID" value="NZ_FUZP01000001.1"/>
</dbReference>
<dbReference type="InterPro" id="IPR028349">
    <property type="entry name" value="PafC-like"/>
</dbReference>
<sequence>MANPTSRLLTLLSLLQARRDWPGALLAERLDISHRTVRRDIDRLREMGYRIEATMGPDGGYRLDAGEQLPPLLFDDDQVIALAVALRSAPLLGAGTEEAALRALTTVRQVMPSRLRHRVDALDFTTLGRRASRASPGTDTGAVTDAVTPDVLVALSSAARAHEVLRFDHGSDASSRRVEPHHLVASNGLWYLVAWDLDREDWRIFRADRVTPRIPTGPRFSTREVPGGDAAAFVSARFKGSAERDEWPCTGTVVVHLPASEVAPFAADGIVTDLGDGRCTLVSGSWSWVALAAALGRFDARIDVVDPPDLTAAFGALAARNAETAGANAARAAPAWSRPPG</sequence>
<proteinExistence type="predicted"/>
<dbReference type="InterPro" id="IPR051534">
    <property type="entry name" value="CBASS_pafABC_assoc_protein"/>
</dbReference>
<dbReference type="Pfam" id="PF13280">
    <property type="entry name" value="WYL"/>
    <property type="match status" value="1"/>
</dbReference>
<dbReference type="InterPro" id="IPR036390">
    <property type="entry name" value="WH_DNA-bd_sf"/>
</dbReference>
<dbReference type="AlphaFoldDB" id="A0A1T5IJE0"/>
<dbReference type="InterPro" id="IPR018356">
    <property type="entry name" value="Tscrpt_reg_HTH_DeoR_CS"/>
</dbReference>
<dbReference type="Gene3D" id="1.10.10.10">
    <property type="entry name" value="Winged helix-like DNA-binding domain superfamily/Winged helix DNA-binding domain"/>
    <property type="match status" value="1"/>
</dbReference>